<evidence type="ECO:0000256" key="7">
    <source>
        <dbReference type="ARBA" id="ARBA00023033"/>
    </source>
</evidence>
<sequence>MQPNYQTVIVGAGFSGIDAAIKLDKAGLSDYRVIEPGAGVGGTWHWNTYPGVAVDILWFSYQFSFEQSRQWSRTYAPGRELKAHAEHLPGAGDTLQQVGAQG</sequence>
<comment type="similarity">
    <text evidence="2">Belongs to the FAD-binding monooxygenase family.</text>
</comment>
<evidence type="ECO:0000313" key="8">
    <source>
        <dbReference type="EMBL" id="BBY21099.1"/>
    </source>
</evidence>
<evidence type="ECO:0000313" key="9">
    <source>
        <dbReference type="Proteomes" id="UP000467130"/>
    </source>
</evidence>
<keyword evidence="9" id="KW-1185">Reference proteome</keyword>
<comment type="cofactor">
    <cofactor evidence="1">
        <name>FAD</name>
        <dbReference type="ChEBI" id="CHEBI:57692"/>
    </cofactor>
</comment>
<dbReference type="Gene3D" id="3.50.50.60">
    <property type="entry name" value="FAD/NAD(P)-binding domain"/>
    <property type="match status" value="1"/>
</dbReference>
<name>A0A7I7Q4B7_9MYCO</name>
<evidence type="ECO:0008006" key="10">
    <source>
        <dbReference type="Google" id="ProtNLM"/>
    </source>
</evidence>
<dbReference type="AlphaFoldDB" id="A0A7I7Q4B7"/>
<keyword evidence="4" id="KW-0274">FAD</keyword>
<evidence type="ECO:0000256" key="1">
    <source>
        <dbReference type="ARBA" id="ARBA00001974"/>
    </source>
</evidence>
<protein>
    <recommendedName>
        <fullName evidence="10">Monooxygenase</fullName>
    </recommendedName>
</protein>
<dbReference type="PANTHER" id="PTHR43098">
    <property type="entry name" value="L-ORNITHINE N(5)-MONOOXYGENASE-RELATED"/>
    <property type="match status" value="1"/>
</dbReference>
<dbReference type="KEGG" id="msto:MSTO_13040"/>
<dbReference type="PANTHER" id="PTHR43098:SF3">
    <property type="entry name" value="L-ORNITHINE N(5)-MONOOXYGENASE-RELATED"/>
    <property type="match status" value="1"/>
</dbReference>
<evidence type="ECO:0000256" key="2">
    <source>
        <dbReference type="ARBA" id="ARBA00010139"/>
    </source>
</evidence>
<dbReference type="InterPro" id="IPR036188">
    <property type="entry name" value="FAD/NAD-bd_sf"/>
</dbReference>
<gene>
    <name evidence="8" type="ORF">MSTO_13040</name>
</gene>
<evidence type="ECO:0000256" key="5">
    <source>
        <dbReference type="ARBA" id="ARBA00022857"/>
    </source>
</evidence>
<accession>A0A7I7Q4B7</accession>
<evidence type="ECO:0000256" key="3">
    <source>
        <dbReference type="ARBA" id="ARBA00022630"/>
    </source>
</evidence>
<reference evidence="8 9" key="1">
    <citation type="journal article" date="2019" name="Emerg. Microbes Infect.">
        <title>Comprehensive subspecies identification of 175 nontuberculous mycobacteria species based on 7547 genomic profiles.</title>
        <authorList>
            <person name="Matsumoto Y."/>
            <person name="Kinjo T."/>
            <person name="Motooka D."/>
            <person name="Nabeya D."/>
            <person name="Jung N."/>
            <person name="Uechi K."/>
            <person name="Horii T."/>
            <person name="Iida T."/>
            <person name="Fujita J."/>
            <person name="Nakamura S."/>
        </authorList>
    </citation>
    <scope>NUCLEOTIDE SEQUENCE [LARGE SCALE GENOMIC DNA]</scope>
    <source>
        <strain evidence="8 9">JCM 17783</strain>
    </source>
</reference>
<evidence type="ECO:0000256" key="6">
    <source>
        <dbReference type="ARBA" id="ARBA00023002"/>
    </source>
</evidence>
<dbReference type="Pfam" id="PF13450">
    <property type="entry name" value="NAD_binding_8"/>
    <property type="match status" value="1"/>
</dbReference>
<proteinExistence type="inferred from homology"/>
<dbReference type="SUPFAM" id="SSF51905">
    <property type="entry name" value="FAD/NAD(P)-binding domain"/>
    <property type="match status" value="1"/>
</dbReference>
<dbReference type="GO" id="GO:0016709">
    <property type="term" value="F:oxidoreductase activity, acting on paired donors, with incorporation or reduction of molecular oxygen, NAD(P)H as one donor, and incorporation of one atom of oxygen"/>
    <property type="evidence" value="ECO:0007669"/>
    <property type="project" value="UniProtKB-ARBA"/>
</dbReference>
<keyword evidence="7" id="KW-0503">Monooxygenase</keyword>
<dbReference type="EMBL" id="AP022587">
    <property type="protein sequence ID" value="BBY21099.1"/>
    <property type="molecule type" value="Genomic_DNA"/>
</dbReference>
<dbReference type="InterPro" id="IPR050775">
    <property type="entry name" value="FAD-binding_Monooxygenases"/>
</dbReference>
<evidence type="ECO:0000256" key="4">
    <source>
        <dbReference type="ARBA" id="ARBA00022827"/>
    </source>
</evidence>
<keyword evidence="3" id="KW-0285">Flavoprotein</keyword>
<keyword evidence="5" id="KW-0521">NADP</keyword>
<keyword evidence="6" id="KW-0560">Oxidoreductase</keyword>
<organism evidence="8 9">
    <name type="scientific">Mycobacterium stomatepiae</name>
    <dbReference type="NCBI Taxonomy" id="470076"/>
    <lineage>
        <taxon>Bacteria</taxon>
        <taxon>Bacillati</taxon>
        <taxon>Actinomycetota</taxon>
        <taxon>Actinomycetes</taxon>
        <taxon>Mycobacteriales</taxon>
        <taxon>Mycobacteriaceae</taxon>
        <taxon>Mycobacterium</taxon>
        <taxon>Mycobacterium simiae complex</taxon>
    </lineage>
</organism>
<dbReference type="Proteomes" id="UP000467130">
    <property type="component" value="Chromosome"/>
</dbReference>